<feature type="transmembrane region" description="Helical" evidence="1">
    <location>
        <begin position="21"/>
        <end position="47"/>
    </location>
</feature>
<protein>
    <recommendedName>
        <fullName evidence="4">Transmembrane protein</fullName>
    </recommendedName>
</protein>
<organism evidence="2 3">
    <name type="scientific">Stylosanthes scabra</name>
    <dbReference type="NCBI Taxonomy" id="79078"/>
    <lineage>
        <taxon>Eukaryota</taxon>
        <taxon>Viridiplantae</taxon>
        <taxon>Streptophyta</taxon>
        <taxon>Embryophyta</taxon>
        <taxon>Tracheophyta</taxon>
        <taxon>Spermatophyta</taxon>
        <taxon>Magnoliopsida</taxon>
        <taxon>eudicotyledons</taxon>
        <taxon>Gunneridae</taxon>
        <taxon>Pentapetalae</taxon>
        <taxon>rosids</taxon>
        <taxon>fabids</taxon>
        <taxon>Fabales</taxon>
        <taxon>Fabaceae</taxon>
        <taxon>Papilionoideae</taxon>
        <taxon>50 kb inversion clade</taxon>
        <taxon>dalbergioids sensu lato</taxon>
        <taxon>Dalbergieae</taxon>
        <taxon>Pterocarpus clade</taxon>
        <taxon>Stylosanthes</taxon>
    </lineage>
</organism>
<evidence type="ECO:0000313" key="3">
    <source>
        <dbReference type="Proteomes" id="UP001341840"/>
    </source>
</evidence>
<keyword evidence="1" id="KW-0472">Membrane</keyword>
<keyword evidence="1" id="KW-0812">Transmembrane</keyword>
<dbReference type="EMBL" id="JASCZI010243822">
    <property type="protein sequence ID" value="MED6213639.1"/>
    <property type="molecule type" value="Genomic_DNA"/>
</dbReference>
<evidence type="ECO:0000256" key="1">
    <source>
        <dbReference type="SAM" id="Phobius"/>
    </source>
</evidence>
<evidence type="ECO:0008006" key="4">
    <source>
        <dbReference type="Google" id="ProtNLM"/>
    </source>
</evidence>
<dbReference type="Proteomes" id="UP001341840">
    <property type="component" value="Unassembled WGS sequence"/>
</dbReference>
<evidence type="ECO:0000313" key="2">
    <source>
        <dbReference type="EMBL" id="MED6213639.1"/>
    </source>
</evidence>
<gene>
    <name evidence="2" type="ORF">PIB30_095277</name>
</gene>
<accession>A0ABU6YUH6</accession>
<proteinExistence type="predicted"/>
<keyword evidence="3" id="KW-1185">Reference proteome</keyword>
<sequence>MAKINQVQKKEIKNNKRKVAPLPSVLQIAFFICNVASPTLATALPILDCSPPLKKQLVLEVTHSYKKVLNQEKNQGEKSREKSISSVPLNNSEFTILISSPSYVLNVLFHFSKFIILVSMRKKAKARY</sequence>
<reference evidence="2 3" key="1">
    <citation type="journal article" date="2023" name="Plants (Basel)">
        <title>Bridging the Gap: Combining Genomics and Transcriptomics Approaches to Understand Stylosanthes scabra, an Orphan Legume from the Brazilian Caatinga.</title>
        <authorList>
            <person name="Ferreira-Neto J.R.C."/>
            <person name="da Silva M.D."/>
            <person name="Binneck E."/>
            <person name="de Melo N.F."/>
            <person name="da Silva R.H."/>
            <person name="de Melo A.L.T.M."/>
            <person name="Pandolfi V."/>
            <person name="Bustamante F.O."/>
            <person name="Brasileiro-Vidal A.C."/>
            <person name="Benko-Iseppon A.M."/>
        </authorList>
    </citation>
    <scope>NUCLEOTIDE SEQUENCE [LARGE SCALE GENOMIC DNA]</scope>
    <source>
        <tissue evidence="2">Leaves</tissue>
    </source>
</reference>
<name>A0ABU6YUH6_9FABA</name>
<comment type="caution">
    <text evidence="2">The sequence shown here is derived from an EMBL/GenBank/DDBJ whole genome shotgun (WGS) entry which is preliminary data.</text>
</comment>
<keyword evidence="1" id="KW-1133">Transmembrane helix</keyword>
<feature type="transmembrane region" description="Helical" evidence="1">
    <location>
        <begin position="94"/>
        <end position="118"/>
    </location>
</feature>